<dbReference type="EMBL" id="MU152350">
    <property type="protein sequence ID" value="KAF9440658.1"/>
    <property type="molecule type" value="Genomic_DNA"/>
</dbReference>
<protein>
    <recommendedName>
        <fullName evidence="3">Retrotransposon Copia-like N-terminal domain-containing protein</fullName>
    </recommendedName>
</protein>
<name>A0A9P5WX17_9AGAR</name>
<evidence type="ECO:0008006" key="3">
    <source>
        <dbReference type="Google" id="ProtNLM"/>
    </source>
</evidence>
<organism evidence="1 2">
    <name type="scientific">Macrolepiota fuliginosa MF-IS2</name>
    <dbReference type="NCBI Taxonomy" id="1400762"/>
    <lineage>
        <taxon>Eukaryota</taxon>
        <taxon>Fungi</taxon>
        <taxon>Dikarya</taxon>
        <taxon>Basidiomycota</taxon>
        <taxon>Agaricomycotina</taxon>
        <taxon>Agaricomycetes</taxon>
        <taxon>Agaricomycetidae</taxon>
        <taxon>Agaricales</taxon>
        <taxon>Agaricineae</taxon>
        <taxon>Agaricaceae</taxon>
        <taxon>Macrolepiota</taxon>
    </lineage>
</organism>
<dbReference type="OrthoDB" id="2978038at2759"/>
<proteinExistence type="predicted"/>
<accession>A0A9P5WX17</accession>
<dbReference type="Pfam" id="PF14223">
    <property type="entry name" value="Retrotran_gag_2"/>
    <property type="match status" value="1"/>
</dbReference>
<feature type="non-terminal residue" evidence="1">
    <location>
        <position position="1"/>
    </location>
</feature>
<reference evidence="1" key="1">
    <citation type="submission" date="2020-11" db="EMBL/GenBank/DDBJ databases">
        <authorList>
            <consortium name="DOE Joint Genome Institute"/>
            <person name="Ahrendt S."/>
            <person name="Riley R."/>
            <person name="Andreopoulos W."/>
            <person name="Labutti K."/>
            <person name="Pangilinan J."/>
            <person name="Ruiz-Duenas F.J."/>
            <person name="Barrasa J.M."/>
            <person name="Sanchez-Garcia M."/>
            <person name="Camarero S."/>
            <person name="Miyauchi S."/>
            <person name="Serrano A."/>
            <person name="Linde D."/>
            <person name="Babiker R."/>
            <person name="Drula E."/>
            <person name="Ayuso-Fernandez I."/>
            <person name="Pacheco R."/>
            <person name="Padilla G."/>
            <person name="Ferreira P."/>
            <person name="Barriuso J."/>
            <person name="Kellner H."/>
            <person name="Castanera R."/>
            <person name="Alfaro M."/>
            <person name="Ramirez L."/>
            <person name="Pisabarro A.G."/>
            <person name="Kuo A."/>
            <person name="Tritt A."/>
            <person name="Lipzen A."/>
            <person name="He G."/>
            <person name="Yan M."/>
            <person name="Ng V."/>
            <person name="Cullen D."/>
            <person name="Martin F."/>
            <person name="Rosso M.-N."/>
            <person name="Henrissat B."/>
            <person name="Hibbett D."/>
            <person name="Martinez A.T."/>
            <person name="Grigoriev I.V."/>
        </authorList>
    </citation>
    <scope>NUCLEOTIDE SEQUENCE</scope>
    <source>
        <strain evidence="1">MF-IS2</strain>
    </source>
</reference>
<evidence type="ECO:0000313" key="2">
    <source>
        <dbReference type="Proteomes" id="UP000807342"/>
    </source>
</evidence>
<feature type="non-terminal residue" evidence="1">
    <location>
        <position position="109"/>
    </location>
</feature>
<evidence type="ECO:0000313" key="1">
    <source>
        <dbReference type="EMBL" id="KAF9440658.1"/>
    </source>
</evidence>
<sequence>SWSFPKLNGNNYYAWSENMQAALEARQLWWGFIEYKSPPPSEPSATPPKSEDDMNQYSPEYTLWEKHWEKYNDWVQKDCSAMGLIKGAIESTQWPHIRTATTSKEMWNA</sequence>
<gene>
    <name evidence="1" type="ORF">P691DRAFT_610889</name>
</gene>
<dbReference type="AlphaFoldDB" id="A0A9P5WX17"/>
<keyword evidence="2" id="KW-1185">Reference proteome</keyword>
<dbReference type="Proteomes" id="UP000807342">
    <property type="component" value="Unassembled WGS sequence"/>
</dbReference>
<comment type="caution">
    <text evidence="1">The sequence shown here is derived from an EMBL/GenBank/DDBJ whole genome shotgun (WGS) entry which is preliminary data.</text>
</comment>